<dbReference type="Proteomes" id="UP001062263">
    <property type="component" value="Chromosome"/>
</dbReference>
<dbReference type="RefSeq" id="WP_215711721.1">
    <property type="nucleotide sequence ID" value="NZ_AP025943.1"/>
</dbReference>
<reference evidence="1" key="1">
    <citation type="submission" date="2022-06" db="EMBL/GenBank/DDBJ databases">
        <title>Akkermansia biwalacus sp. nov., an anaerobic mucin-degrading bacterium isolated from human intestine.</title>
        <authorList>
            <person name="Kobayashi Y."/>
            <person name="Inoue S."/>
            <person name="Kawahara T."/>
            <person name="Kohda N."/>
        </authorList>
    </citation>
    <scope>NUCLEOTIDE SEQUENCE</scope>
    <source>
        <strain evidence="1">WON2089</strain>
    </source>
</reference>
<proteinExistence type="predicted"/>
<protein>
    <submittedName>
        <fullName evidence="1">Uncharacterized protein</fullName>
    </submittedName>
</protein>
<keyword evidence="2" id="KW-1185">Reference proteome</keyword>
<evidence type="ECO:0000313" key="2">
    <source>
        <dbReference type="Proteomes" id="UP001062263"/>
    </source>
</evidence>
<evidence type="ECO:0000313" key="1">
    <source>
        <dbReference type="EMBL" id="BDL44367.1"/>
    </source>
</evidence>
<name>A0ABN6QKQ9_9BACT</name>
<sequence>MKANEIIKKIALINLFFVFISNTNAKNNDFIIKGITCRDSNGSCYLLNEKKIYFVDEEWPQESLWKMVHIKADTNQENIKSLKILTQVDLKEAIVYKNMLFSGIILYNENLKGGNPSLEISFGPRKKIKIFINIPYPEILKYKNKLLHLKATVTVLPAQKKIDSGLLIQQPNNLHNKPFVGLSNCVIYQKD</sequence>
<gene>
    <name evidence="1" type="ORF">Abiwalacus_19410</name>
</gene>
<accession>A0ABN6QKQ9</accession>
<dbReference type="EMBL" id="AP025943">
    <property type="protein sequence ID" value="BDL44367.1"/>
    <property type="molecule type" value="Genomic_DNA"/>
</dbReference>
<organism evidence="1 2">
    <name type="scientific">Akkermansia biwaensis</name>
    <dbReference type="NCBI Taxonomy" id="2946555"/>
    <lineage>
        <taxon>Bacteria</taxon>
        <taxon>Pseudomonadati</taxon>
        <taxon>Verrucomicrobiota</taxon>
        <taxon>Verrucomicrobiia</taxon>
        <taxon>Verrucomicrobiales</taxon>
        <taxon>Akkermansiaceae</taxon>
        <taxon>Akkermansia</taxon>
    </lineage>
</organism>